<dbReference type="PANTHER" id="PTHR36456:SF1">
    <property type="entry name" value="UPF0232 PROTEIN SCO3875"/>
    <property type="match status" value="1"/>
</dbReference>
<dbReference type="EMBL" id="MFSQ01000067">
    <property type="protein sequence ID" value="OGI40077.1"/>
    <property type="molecule type" value="Genomic_DNA"/>
</dbReference>
<dbReference type="InterPro" id="IPR007922">
    <property type="entry name" value="DciA-like"/>
</dbReference>
<dbReference type="AlphaFoldDB" id="A0A1F6T4K5"/>
<evidence type="ECO:0000313" key="2">
    <source>
        <dbReference type="Proteomes" id="UP000178379"/>
    </source>
</evidence>
<organism evidence="1 2">
    <name type="scientific">Candidatus Muproteobacteria bacterium RBG_16_62_13</name>
    <dbReference type="NCBI Taxonomy" id="1817756"/>
    <lineage>
        <taxon>Bacteria</taxon>
        <taxon>Pseudomonadati</taxon>
        <taxon>Pseudomonadota</taxon>
        <taxon>Candidatus Muproteobacteria</taxon>
    </lineage>
</organism>
<reference evidence="1 2" key="1">
    <citation type="journal article" date="2016" name="Nat. Commun.">
        <title>Thousands of microbial genomes shed light on interconnected biogeochemical processes in an aquifer system.</title>
        <authorList>
            <person name="Anantharaman K."/>
            <person name="Brown C.T."/>
            <person name="Hug L.A."/>
            <person name="Sharon I."/>
            <person name="Castelle C.J."/>
            <person name="Probst A.J."/>
            <person name="Thomas B.C."/>
            <person name="Singh A."/>
            <person name="Wilkins M.J."/>
            <person name="Karaoz U."/>
            <person name="Brodie E.L."/>
            <person name="Williams K.H."/>
            <person name="Hubbard S.S."/>
            <person name="Banfield J.F."/>
        </authorList>
    </citation>
    <scope>NUCLEOTIDE SEQUENCE [LARGE SCALE GENOMIC DNA]</scope>
</reference>
<dbReference type="Proteomes" id="UP000178379">
    <property type="component" value="Unassembled WGS sequence"/>
</dbReference>
<accession>A0A1F6T4K5</accession>
<protein>
    <recommendedName>
        <fullName evidence="3">DUF721 domain-containing protein</fullName>
    </recommendedName>
</protein>
<evidence type="ECO:0008006" key="3">
    <source>
        <dbReference type="Google" id="ProtNLM"/>
    </source>
</evidence>
<dbReference type="STRING" id="1817756.A2140_01410"/>
<name>A0A1F6T4K5_9PROT</name>
<proteinExistence type="predicted"/>
<dbReference type="PANTHER" id="PTHR36456">
    <property type="entry name" value="UPF0232 PROTEIN SCO3875"/>
    <property type="match status" value="1"/>
</dbReference>
<evidence type="ECO:0000313" key="1">
    <source>
        <dbReference type="EMBL" id="OGI40077.1"/>
    </source>
</evidence>
<comment type="caution">
    <text evidence="1">The sequence shown here is derived from an EMBL/GenBank/DDBJ whole genome shotgun (WGS) entry which is preliminary data.</text>
</comment>
<sequence length="157" mass="17439">MKSGPRSIRAHLQPDLLQRLGRELDEASRLGLSWSRVLPAPLSEQTRPRHYEHGRLTVSAPSAAWASRLRQQQASLIERLQREPGLTGLRELVVQIAPKGESDTVAELRTLAKSTRRAPARLTPQTAQLLREVAGRVSDPELRAALERLALTAEQGH</sequence>
<dbReference type="Pfam" id="PF05258">
    <property type="entry name" value="DciA"/>
    <property type="match status" value="1"/>
</dbReference>
<gene>
    <name evidence="1" type="ORF">A2140_01410</name>
</gene>